<sequence length="99" mass="10848">MSLASPKSATFTKWFSPTRQFLAARSLWRDIKLTLRVLTATQMLYLFHTASYTSPYCPPPSLCFMAISVRSISHSSGSVGREEGTTSEICGVVGNTLPV</sequence>
<accession>A0A5B7EH19</accession>
<evidence type="ECO:0000313" key="2">
    <source>
        <dbReference type="Proteomes" id="UP000324222"/>
    </source>
</evidence>
<proteinExistence type="predicted"/>
<organism evidence="1 2">
    <name type="scientific">Portunus trituberculatus</name>
    <name type="common">Swimming crab</name>
    <name type="synonym">Neptunus trituberculatus</name>
    <dbReference type="NCBI Taxonomy" id="210409"/>
    <lineage>
        <taxon>Eukaryota</taxon>
        <taxon>Metazoa</taxon>
        <taxon>Ecdysozoa</taxon>
        <taxon>Arthropoda</taxon>
        <taxon>Crustacea</taxon>
        <taxon>Multicrustacea</taxon>
        <taxon>Malacostraca</taxon>
        <taxon>Eumalacostraca</taxon>
        <taxon>Eucarida</taxon>
        <taxon>Decapoda</taxon>
        <taxon>Pleocyemata</taxon>
        <taxon>Brachyura</taxon>
        <taxon>Eubrachyura</taxon>
        <taxon>Portunoidea</taxon>
        <taxon>Portunidae</taxon>
        <taxon>Portuninae</taxon>
        <taxon>Portunus</taxon>
    </lineage>
</organism>
<keyword evidence="2" id="KW-1185">Reference proteome</keyword>
<dbReference type="Proteomes" id="UP000324222">
    <property type="component" value="Unassembled WGS sequence"/>
</dbReference>
<comment type="caution">
    <text evidence="1">The sequence shown here is derived from an EMBL/GenBank/DDBJ whole genome shotgun (WGS) entry which is preliminary data.</text>
</comment>
<gene>
    <name evidence="1" type="ORF">E2C01_026793</name>
</gene>
<dbReference type="AlphaFoldDB" id="A0A5B7EH19"/>
<name>A0A5B7EH19_PORTR</name>
<dbReference type="EMBL" id="VSRR010002836">
    <property type="protein sequence ID" value="MPC33442.1"/>
    <property type="molecule type" value="Genomic_DNA"/>
</dbReference>
<protein>
    <submittedName>
        <fullName evidence="1">Uncharacterized protein</fullName>
    </submittedName>
</protein>
<evidence type="ECO:0000313" key="1">
    <source>
        <dbReference type="EMBL" id="MPC33442.1"/>
    </source>
</evidence>
<reference evidence="1 2" key="1">
    <citation type="submission" date="2019-05" db="EMBL/GenBank/DDBJ databases">
        <title>Another draft genome of Portunus trituberculatus and its Hox gene families provides insights of decapod evolution.</title>
        <authorList>
            <person name="Jeong J.-H."/>
            <person name="Song I."/>
            <person name="Kim S."/>
            <person name="Choi T."/>
            <person name="Kim D."/>
            <person name="Ryu S."/>
            <person name="Kim W."/>
        </authorList>
    </citation>
    <scope>NUCLEOTIDE SEQUENCE [LARGE SCALE GENOMIC DNA]</scope>
    <source>
        <tissue evidence="1">Muscle</tissue>
    </source>
</reference>